<protein>
    <submittedName>
        <fullName evidence="5">D-isomer specific 2-hydroxyacid dehydrogenase family protein</fullName>
    </submittedName>
</protein>
<feature type="domain" description="D-isomer specific 2-hydroxyacid dehydrogenase catalytic" evidence="3">
    <location>
        <begin position="13"/>
        <end position="303"/>
    </location>
</feature>
<dbReference type="InterPro" id="IPR006139">
    <property type="entry name" value="D-isomer_2_OHA_DH_cat_dom"/>
</dbReference>
<dbReference type="EMBL" id="CP108195">
    <property type="protein sequence ID" value="WTS09708.1"/>
    <property type="molecule type" value="Genomic_DNA"/>
</dbReference>
<sequence>MRAAVAIESLKDNPYFAERVKEIADEVTYLPARPDHDELCDLLGQYDLLVIGARERITADMLRDASVRTRIVGTLSVGTDHLDLPALKEAGIYVERCPTANVRSVAEHALALLFALSKELKWGDRLVADGKSRSGLPSLPFELSGRTLGLIGYGNIGSTLGTLAVALGMRVVATSLTRQGGGDGEVAFGTLEHVLSESHLVSISVPLTQETRGLVNSTTLASLREGAILVNTSRAEVVDEQAVRAALDSGRLAGYGGDYDHADPDLTERPNVLITPHVAGITVESNDRLDNELIDRLVAHLKG</sequence>
<organism evidence="5">
    <name type="scientific">Streptomyces sp. NBC_00119</name>
    <dbReference type="NCBI Taxonomy" id="2975659"/>
    <lineage>
        <taxon>Bacteria</taxon>
        <taxon>Bacillati</taxon>
        <taxon>Actinomycetota</taxon>
        <taxon>Actinomycetes</taxon>
        <taxon>Kitasatosporales</taxon>
        <taxon>Streptomycetaceae</taxon>
        <taxon>Streptomyces</taxon>
    </lineage>
</organism>
<gene>
    <name evidence="5" type="ORF">OHU69_00200</name>
    <name evidence="6" type="ORF">OHU69_50470</name>
</gene>
<evidence type="ECO:0000313" key="5">
    <source>
        <dbReference type="EMBL" id="WTS09708.1"/>
    </source>
</evidence>
<dbReference type="PANTHER" id="PTHR42938">
    <property type="entry name" value="FORMATE DEHYDROGENASE 1"/>
    <property type="match status" value="1"/>
</dbReference>
<name>A0AAU1TWF7_9ACTN</name>
<dbReference type="SUPFAM" id="SSF52283">
    <property type="entry name" value="Formate/glycerate dehydrogenase catalytic domain-like"/>
    <property type="match status" value="1"/>
</dbReference>
<evidence type="ECO:0000259" key="3">
    <source>
        <dbReference type="Pfam" id="PF00389"/>
    </source>
</evidence>
<comment type="similarity">
    <text evidence="1 2">Belongs to the D-isomer specific 2-hydroxyacid dehydrogenase family.</text>
</comment>
<reference evidence="5" key="1">
    <citation type="submission" date="2022-10" db="EMBL/GenBank/DDBJ databases">
        <title>The complete genomes of actinobacterial strains from the NBC collection.</title>
        <authorList>
            <person name="Joergensen T.S."/>
            <person name="Alvarez Arevalo M."/>
            <person name="Sterndorff E.B."/>
            <person name="Faurdal D."/>
            <person name="Vuksanovic O."/>
            <person name="Mourched A.-S."/>
            <person name="Charusanti P."/>
            <person name="Shaw S."/>
            <person name="Blin K."/>
            <person name="Weber T."/>
        </authorList>
    </citation>
    <scope>NUCLEOTIDE SEQUENCE</scope>
    <source>
        <strain evidence="5">NBC_00119</strain>
    </source>
</reference>
<dbReference type="InterPro" id="IPR036291">
    <property type="entry name" value="NAD(P)-bd_dom_sf"/>
</dbReference>
<proteinExistence type="inferred from homology"/>
<keyword evidence="2" id="KW-0560">Oxidoreductase</keyword>
<dbReference type="InterPro" id="IPR006140">
    <property type="entry name" value="D-isomer_DH_NAD-bd"/>
</dbReference>
<evidence type="ECO:0000256" key="2">
    <source>
        <dbReference type="RuleBase" id="RU003719"/>
    </source>
</evidence>
<evidence type="ECO:0000313" key="6">
    <source>
        <dbReference type="EMBL" id="WTS18465.1"/>
    </source>
</evidence>
<feature type="domain" description="D-isomer specific 2-hydroxyacid dehydrogenase NAD-binding" evidence="4">
    <location>
        <begin position="110"/>
        <end position="279"/>
    </location>
</feature>
<dbReference type="GO" id="GO:0051287">
    <property type="term" value="F:NAD binding"/>
    <property type="evidence" value="ECO:0007669"/>
    <property type="project" value="InterPro"/>
</dbReference>
<dbReference type="CDD" id="cd05198">
    <property type="entry name" value="formate_dh_like"/>
    <property type="match status" value="1"/>
</dbReference>
<dbReference type="Pfam" id="PF02826">
    <property type="entry name" value="2-Hacid_dh_C"/>
    <property type="match status" value="1"/>
</dbReference>
<dbReference type="PANTHER" id="PTHR42938:SF9">
    <property type="entry name" value="FORMATE DEHYDROGENASE 1"/>
    <property type="match status" value="1"/>
</dbReference>
<evidence type="ECO:0000256" key="1">
    <source>
        <dbReference type="ARBA" id="ARBA00005854"/>
    </source>
</evidence>
<dbReference type="SUPFAM" id="SSF51735">
    <property type="entry name" value="NAD(P)-binding Rossmann-fold domains"/>
    <property type="match status" value="1"/>
</dbReference>
<dbReference type="EMBL" id="CP108195">
    <property type="protein sequence ID" value="WTS18465.1"/>
    <property type="molecule type" value="Genomic_DNA"/>
</dbReference>
<dbReference type="GO" id="GO:0016616">
    <property type="term" value="F:oxidoreductase activity, acting on the CH-OH group of donors, NAD or NADP as acceptor"/>
    <property type="evidence" value="ECO:0007669"/>
    <property type="project" value="InterPro"/>
</dbReference>
<accession>A0AAU1TWF7</accession>
<dbReference type="AlphaFoldDB" id="A0AAU1TWF7"/>
<dbReference type="Gene3D" id="3.40.50.720">
    <property type="entry name" value="NAD(P)-binding Rossmann-like Domain"/>
    <property type="match status" value="2"/>
</dbReference>
<dbReference type="Pfam" id="PF00389">
    <property type="entry name" value="2-Hacid_dh"/>
    <property type="match status" value="1"/>
</dbReference>
<evidence type="ECO:0000259" key="4">
    <source>
        <dbReference type="Pfam" id="PF02826"/>
    </source>
</evidence>